<reference evidence="1" key="1">
    <citation type="journal article" date="2021" name="bioRxiv">
        <title>Whole Genome Assembly and Annotation of Northern Wild Rice, Zizania palustris L., Supports a Whole Genome Duplication in the Zizania Genus.</title>
        <authorList>
            <person name="Haas M."/>
            <person name="Kono T."/>
            <person name="Macchietto M."/>
            <person name="Millas R."/>
            <person name="McGilp L."/>
            <person name="Shao M."/>
            <person name="Duquette J."/>
            <person name="Hirsch C.N."/>
            <person name="Kimball J."/>
        </authorList>
    </citation>
    <scope>NUCLEOTIDE SEQUENCE</scope>
    <source>
        <tissue evidence="1">Fresh leaf tissue</tissue>
    </source>
</reference>
<gene>
    <name evidence="1" type="ORF">GUJ93_ZPchr0012g22158</name>
</gene>
<comment type="caution">
    <text evidence="1">The sequence shown here is derived from an EMBL/GenBank/DDBJ whole genome shotgun (WGS) entry which is preliminary data.</text>
</comment>
<protein>
    <submittedName>
        <fullName evidence="1">Uncharacterized protein</fullName>
    </submittedName>
</protein>
<proteinExistence type="predicted"/>
<organism evidence="1 2">
    <name type="scientific">Zizania palustris</name>
    <name type="common">Northern wild rice</name>
    <dbReference type="NCBI Taxonomy" id="103762"/>
    <lineage>
        <taxon>Eukaryota</taxon>
        <taxon>Viridiplantae</taxon>
        <taxon>Streptophyta</taxon>
        <taxon>Embryophyta</taxon>
        <taxon>Tracheophyta</taxon>
        <taxon>Spermatophyta</taxon>
        <taxon>Magnoliopsida</taxon>
        <taxon>Liliopsida</taxon>
        <taxon>Poales</taxon>
        <taxon>Poaceae</taxon>
        <taxon>BOP clade</taxon>
        <taxon>Oryzoideae</taxon>
        <taxon>Oryzeae</taxon>
        <taxon>Zizaniinae</taxon>
        <taxon>Zizania</taxon>
    </lineage>
</organism>
<evidence type="ECO:0000313" key="2">
    <source>
        <dbReference type="Proteomes" id="UP000729402"/>
    </source>
</evidence>
<keyword evidence="2" id="KW-1185">Reference proteome</keyword>
<evidence type="ECO:0000313" key="1">
    <source>
        <dbReference type="EMBL" id="KAG8091330.1"/>
    </source>
</evidence>
<name>A0A8J6BSC1_ZIZPA</name>
<reference evidence="1" key="2">
    <citation type="submission" date="2021-02" db="EMBL/GenBank/DDBJ databases">
        <authorList>
            <person name="Kimball J.A."/>
            <person name="Haas M.W."/>
            <person name="Macchietto M."/>
            <person name="Kono T."/>
            <person name="Duquette J."/>
            <person name="Shao M."/>
        </authorList>
    </citation>
    <scope>NUCLEOTIDE SEQUENCE</scope>
    <source>
        <tissue evidence="1">Fresh leaf tissue</tissue>
    </source>
</reference>
<sequence length="94" mass="9154">MEMARGGDGVGVNVLGQDGAISDLSISGGARGIGSLLQAALHISQGELMASNILLDLSARSSRGESSGCPSLTCGIIGSGAERGIGFVVGHGDG</sequence>
<dbReference type="EMBL" id="JAAALK010000080">
    <property type="protein sequence ID" value="KAG8091330.1"/>
    <property type="molecule type" value="Genomic_DNA"/>
</dbReference>
<dbReference type="Proteomes" id="UP000729402">
    <property type="component" value="Unassembled WGS sequence"/>
</dbReference>
<accession>A0A8J6BSC1</accession>
<dbReference type="AlphaFoldDB" id="A0A8J6BSC1"/>